<evidence type="ECO:0000313" key="1">
    <source>
        <dbReference type="EMBL" id="KAJ8668533.1"/>
    </source>
</evidence>
<reference evidence="1" key="1">
    <citation type="submission" date="2023-04" db="EMBL/GenBank/DDBJ databases">
        <title>A chromosome-level genome assembly of the parasitoid wasp Eretmocerus hayati.</title>
        <authorList>
            <person name="Zhong Y."/>
            <person name="Liu S."/>
            <person name="Liu Y."/>
        </authorList>
    </citation>
    <scope>NUCLEOTIDE SEQUENCE</scope>
    <source>
        <strain evidence="1">ZJU_SS_LIU_2023</strain>
    </source>
</reference>
<organism evidence="1 2">
    <name type="scientific">Eretmocerus hayati</name>
    <dbReference type="NCBI Taxonomy" id="131215"/>
    <lineage>
        <taxon>Eukaryota</taxon>
        <taxon>Metazoa</taxon>
        <taxon>Ecdysozoa</taxon>
        <taxon>Arthropoda</taxon>
        <taxon>Hexapoda</taxon>
        <taxon>Insecta</taxon>
        <taxon>Pterygota</taxon>
        <taxon>Neoptera</taxon>
        <taxon>Endopterygota</taxon>
        <taxon>Hymenoptera</taxon>
        <taxon>Apocrita</taxon>
        <taxon>Proctotrupomorpha</taxon>
        <taxon>Chalcidoidea</taxon>
        <taxon>Aphelinidae</taxon>
        <taxon>Aphelininae</taxon>
        <taxon>Eretmocerus</taxon>
    </lineage>
</organism>
<protein>
    <submittedName>
        <fullName evidence="1">Uncharacterized protein</fullName>
    </submittedName>
</protein>
<dbReference type="Proteomes" id="UP001239111">
    <property type="component" value="Chromosome 4"/>
</dbReference>
<gene>
    <name evidence="1" type="ORF">QAD02_010196</name>
</gene>
<evidence type="ECO:0000313" key="2">
    <source>
        <dbReference type="Proteomes" id="UP001239111"/>
    </source>
</evidence>
<name>A0ACC2NC64_9HYME</name>
<keyword evidence="2" id="KW-1185">Reference proteome</keyword>
<proteinExistence type="predicted"/>
<accession>A0ACC2NC64</accession>
<comment type="caution">
    <text evidence="1">The sequence shown here is derived from an EMBL/GenBank/DDBJ whole genome shotgun (WGS) entry which is preliminary data.</text>
</comment>
<dbReference type="EMBL" id="CM056744">
    <property type="protein sequence ID" value="KAJ8668533.1"/>
    <property type="molecule type" value="Genomic_DNA"/>
</dbReference>
<sequence>MSFRRKTGPTKVDYKARLEHKLYLAKMSPSSVYDISECNLENVPSSTYILCEVLRKEALLLHCNRLKSLSSGGALKNLSLISILDIHSNELQSLPSEIVSLVSLKELYLHENKIQKLPNEIVSLKNLIILDVSSNKLKCLPEDMGNLKNLLSLNIGHNKALQKLPKSLGHAQKINYLGIDNLNLEYPPEDILSGGTIVIIAFLANECGINFSPEDSKFETEVFKDLNPHDMQAFHHDKDNEIQEQRLNSLVEVEENIKLQQRQELLMQEELKMNKQKLLHDLAWQQTQLEEEIKKIQLDRDVSRKRLLSYIHNAEKEADSIIKEFLDHGGRERLTQSQLLEKEKKEEFQLLSHAHSQQSSHRTRDTLLAMKELLEEVLFKGKKLAEYAAERKSSAESILSLEVENNEQLLQVMLDQERSRQDLVDELKRNDKLQKAVVAALLERSDTRSWSIHQQVNLVQSQLGNLTNVELEKKKLEVDQQINDVAEKRVTLSAILIELLEQQEKRKQELLDTVKCIEQQRDPSNLSKQDDSFWLAQYQSVVETRPQGLLETLDPSLVRYLATAGALHCLPFLSTLPSLLPNITDDQLKSMGIKSEIDRKAIIIAIENFVAEQKLNNHDHCVPSAPPEEPSTSSSEPSEKFAPSAPTECIVCMDLECDVIFLPCGHFCCCATCTAMLSKECPMCRSIIERKIRVSGQ</sequence>